<keyword evidence="3" id="KW-0808">Transferase</keyword>
<keyword evidence="4" id="KW-1185">Reference proteome</keyword>
<evidence type="ECO:0000313" key="3">
    <source>
        <dbReference type="EMBL" id="NVY97016.1"/>
    </source>
</evidence>
<organism evidence="3 4">
    <name type="scientific">Bombilactobacillus apium</name>
    <dbReference type="NCBI Taxonomy" id="2675299"/>
    <lineage>
        <taxon>Bacteria</taxon>
        <taxon>Bacillati</taxon>
        <taxon>Bacillota</taxon>
        <taxon>Bacilli</taxon>
        <taxon>Lactobacillales</taxon>
        <taxon>Lactobacillaceae</taxon>
        <taxon>Bombilactobacillus</taxon>
    </lineage>
</organism>
<protein>
    <submittedName>
        <fullName evidence="3">GTP pyrophosphokinase family protein</fullName>
    </submittedName>
</protein>
<dbReference type="SMART" id="SM00954">
    <property type="entry name" value="RelA_SpoT"/>
    <property type="match status" value="1"/>
</dbReference>
<evidence type="ECO:0000259" key="2">
    <source>
        <dbReference type="SMART" id="SM00954"/>
    </source>
</evidence>
<dbReference type="RefSeq" id="WP_176943180.1">
    <property type="nucleotide sequence ID" value="NZ_JABZEC010000007.1"/>
</dbReference>
<comment type="caution">
    <text evidence="3">The sequence shown here is derived from an EMBL/GenBank/DDBJ whole genome shotgun (WGS) entry which is preliminary data.</text>
</comment>
<dbReference type="UniPathway" id="UPA00908">
    <property type="reaction ID" value="UER00884"/>
</dbReference>
<reference evidence="3 4" key="1">
    <citation type="submission" date="2020-06" db="EMBL/GenBank/DDBJ databases">
        <authorList>
            <person name="Kang J."/>
        </authorList>
    </citation>
    <scope>NUCLEOTIDE SEQUENCE [LARGE SCALE GENOMIC DNA]</scope>
    <source>
        <strain evidence="3 4">DCY120</strain>
    </source>
</reference>
<dbReference type="SUPFAM" id="SSF81301">
    <property type="entry name" value="Nucleotidyltransferase"/>
    <property type="match status" value="1"/>
</dbReference>
<dbReference type="AlphaFoldDB" id="A0A850RCJ4"/>
<dbReference type="GO" id="GO:0015970">
    <property type="term" value="P:guanosine tetraphosphate biosynthetic process"/>
    <property type="evidence" value="ECO:0007669"/>
    <property type="project" value="UniProtKB-UniPathway"/>
</dbReference>
<dbReference type="Gene3D" id="1.10.287.860">
    <property type="entry name" value="Nucleotidyltransferase"/>
    <property type="match status" value="1"/>
</dbReference>
<keyword evidence="3" id="KW-0418">Kinase</keyword>
<dbReference type="InterPro" id="IPR043519">
    <property type="entry name" value="NT_sf"/>
</dbReference>
<proteinExistence type="predicted"/>
<sequence>MITENKNLFNVQQLQTDLSRLVGTESANQVGELLDYYQKCHAASAILGTRLENLDEEYQTQHWHNPIHHLESRIKSPKSLINKMRKKQLAPTIKSVQEQIFDIAGLRVVTNYPDDVFTIEEELDKQTDLEIIRRKDYIHHPKASGYRSLHLVLLVPVYQTSGSVRLPVEIQLRTMGMDMWASLEHKLRYKTRTPEDKIDQYVTTLQTYAADIAQIETNLQNISQDLNQYTD</sequence>
<comment type="pathway">
    <text evidence="1">Purine metabolism; ppGpp biosynthesis; ppGpp from GTP: step 1/2.</text>
</comment>
<dbReference type="PANTHER" id="PTHR47837">
    <property type="entry name" value="GTP PYROPHOSPHOKINASE YJBM"/>
    <property type="match status" value="1"/>
</dbReference>
<dbReference type="EMBL" id="JABZEC010000007">
    <property type="protein sequence ID" value="NVY97016.1"/>
    <property type="molecule type" value="Genomic_DNA"/>
</dbReference>
<dbReference type="PANTHER" id="PTHR47837:SF2">
    <property type="entry name" value="GTP PYROPHOSPHOKINASE YWAC"/>
    <property type="match status" value="1"/>
</dbReference>
<dbReference type="Proteomes" id="UP000563523">
    <property type="component" value="Unassembled WGS sequence"/>
</dbReference>
<dbReference type="Gene3D" id="3.30.460.10">
    <property type="entry name" value="Beta Polymerase, domain 2"/>
    <property type="match status" value="1"/>
</dbReference>
<accession>A0A850RCJ4</accession>
<dbReference type="GO" id="GO:0016301">
    <property type="term" value="F:kinase activity"/>
    <property type="evidence" value="ECO:0007669"/>
    <property type="project" value="UniProtKB-KW"/>
</dbReference>
<feature type="domain" description="RelA/SpoT" evidence="2">
    <location>
        <begin position="72"/>
        <end position="195"/>
    </location>
</feature>
<evidence type="ECO:0000256" key="1">
    <source>
        <dbReference type="ARBA" id="ARBA00004976"/>
    </source>
</evidence>
<name>A0A850RCJ4_9LACO</name>
<gene>
    <name evidence="3" type="ORF">HU830_07625</name>
</gene>
<evidence type="ECO:0000313" key="4">
    <source>
        <dbReference type="Proteomes" id="UP000563523"/>
    </source>
</evidence>
<dbReference type="CDD" id="cd05399">
    <property type="entry name" value="NT_Rel-Spo_like"/>
    <property type="match status" value="1"/>
</dbReference>
<dbReference type="InterPro" id="IPR052366">
    <property type="entry name" value="GTP_Pyrophosphokinase"/>
</dbReference>
<dbReference type="InterPro" id="IPR007685">
    <property type="entry name" value="RelA_SpoT"/>
</dbReference>
<dbReference type="Pfam" id="PF04607">
    <property type="entry name" value="RelA_SpoT"/>
    <property type="match status" value="1"/>
</dbReference>